<keyword evidence="3" id="KW-1185">Reference proteome</keyword>
<dbReference type="EMBL" id="AP009256">
    <property type="protein sequence ID" value="BAF40048.1"/>
    <property type="molecule type" value="Genomic_DNA"/>
</dbReference>
<feature type="compositionally biased region" description="Basic and acidic residues" evidence="1">
    <location>
        <begin position="8"/>
        <end position="30"/>
    </location>
</feature>
<protein>
    <submittedName>
        <fullName evidence="2">DNA-binding response regulator</fullName>
    </submittedName>
</protein>
<keyword evidence="2" id="KW-0238">DNA-binding</keyword>
<dbReference type="GO" id="GO:0003677">
    <property type="term" value="F:DNA binding"/>
    <property type="evidence" value="ECO:0007669"/>
    <property type="project" value="UniProtKB-KW"/>
</dbReference>
<evidence type="ECO:0000313" key="2">
    <source>
        <dbReference type="EMBL" id="BAF40048.1"/>
    </source>
</evidence>
<accession>A1A2W5</accession>
<organism evidence="2 3">
    <name type="scientific">Bifidobacterium adolescentis (strain ATCC 15703 / DSM 20083 / NCTC 11814 / E194a)</name>
    <dbReference type="NCBI Taxonomy" id="367928"/>
    <lineage>
        <taxon>Bacteria</taxon>
        <taxon>Bacillati</taxon>
        <taxon>Actinomycetota</taxon>
        <taxon>Actinomycetes</taxon>
        <taxon>Bifidobacteriales</taxon>
        <taxon>Bifidobacteriaceae</taxon>
        <taxon>Bifidobacterium</taxon>
    </lineage>
</organism>
<dbReference type="STRING" id="367928.BAD_1267"/>
<dbReference type="KEGG" id="bad:BAD_1267"/>
<name>A1A2W5_BIFAA</name>
<feature type="region of interest" description="Disordered" evidence="1">
    <location>
        <begin position="1"/>
        <end position="37"/>
    </location>
</feature>
<dbReference type="Proteomes" id="UP000008702">
    <property type="component" value="Chromosome"/>
</dbReference>
<dbReference type="HOGENOM" id="CLU_2462862_0_0_11"/>
<proteinExistence type="predicted"/>
<reference evidence="2 3" key="1">
    <citation type="submission" date="2006-12" db="EMBL/GenBank/DDBJ databases">
        <title>Bifidobacterium adolescentis complete genome sequence.</title>
        <authorList>
            <person name="Suzuki T."/>
            <person name="Tsuda Y."/>
            <person name="Kanou N."/>
            <person name="Inoue T."/>
            <person name="Kumazaki K."/>
            <person name="Nagano S."/>
            <person name="Hirai S."/>
            <person name="Tanaka K."/>
            <person name="Watanabe K."/>
        </authorList>
    </citation>
    <scope>NUCLEOTIDE SEQUENCE [LARGE SCALE GENOMIC DNA]</scope>
    <source>
        <strain evidence="3">ATCC 15703 / DSM 20083 / NCTC 11814 / E194a</strain>
    </source>
</reference>
<dbReference type="AlphaFoldDB" id="A1A2W5"/>
<sequence length="88" mass="9737">MAGHRVRAYGEHRDVGRGGVHLGREGDDKHRHQPDHGTAARPLFIHAHDLRLSGKAAPRQARQRRPAVAGRSFQPLQKGLLDINDDIG</sequence>
<feature type="region of interest" description="Disordered" evidence="1">
    <location>
        <begin position="52"/>
        <end position="73"/>
    </location>
</feature>
<evidence type="ECO:0000256" key="1">
    <source>
        <dbReference type="SAM" id="MobiDB-lite"/>
    </source>
</evidence>
<evidence type="ECO:0000313" key="3">
    <source>
        <dbReference type="Proteomes" id="UP000008702"/>
    </source>
</evidence>
<gene>
    <name evidence="2" type="ordered locus">BAD_1267</name>
</gene>